<keyword evidence="1" id="KW-0732">Signal</keyword>
<dbReference type="Proteomes" id="UP000053464">
    <property type="component" value="Unassembled WGS sequence"/>
</dbReference>
<dbReference type="RefSeq" id="WP_047004394.1">
    <property type="nucleotide sequence ID" value="NZ_LBHB01000002.1"/>
</dbReference>
<feature type="chain" id="PRO_5002581192" evidence="1">
    <location>
        <begin position="27"/>
        <end position="190"/>
    </location>
</feature>
<evidence type="ECO:0000256" key="1">
    <source>
        <dbReference type="SAM" id="SignalP"/>
    </source>
</evidence>
<gene>
    <name evidence="2" type="ORF">AAW00_11400</name>
</gene>
<accession>A0A0G9MVK7</accession>
<sequence length="190" mass="20120">MNISPWILAAAVAVPLAGAVAGHAMSTDPIGVRSDVTASLPQTSAIQAGAAGNPTRDRLPDHYAMETPEGRVEVAELALRGRYRDRSRWGQSDPYAGDYDIDAELARMEARWKIEESEANAAAALDARQPQLARSEPTVRYAQAPHYAAMSEARTGEPTADVIEVPAPAEPAASPYGRTIDVGAVLAMGN</sequence>
<reference evidence="2 3" key="1">
    <citation type="submission" date="2015-04" db="EMBL/GenBank/DDBJ databases">
        <title>The draft genome sequence of Erythrobacter luteus KA37.</title>
        <authorList>
            <person name="Zhuang L."/>
            <person name="Liu Y."/>
            <person name="Shao Z."/>
        </authorList>
    </citation>
    <scope>NUCLEOTIDE SEQUENCE [LARGE SCALE GENOMIC DNA]</scope>
    <source>
        <strain evidence="2 3">KA37</strain>
    </source>
</reference>
<dbReference type="STRING" id="1581420.AAW00_11400"/>
<dbReference type="EMBL" id="LBHB01000002">
    <property type="protein sequence ID" value="KLE34746.1"/>
    <property type="molecule type" value="Genomic_DNA"/>
</dbReference>
<protein>
    <submittedName>
        <fullName evidence="2">Uncharacterized protein</fullName>
    </submittedName>
</protein>
<dbReference type="OrthoDB" id="7410599at2"/>
<dbReference type="AlphaFoldDB" id="A0A0G9MVK7"/>
<evidence type="ECO:0000313" key="2">
    <source>
        <dbReference type="EMBL" id="KLE34746.1"/>
    </source>
</evidence>
<comment type="caution">
    <text evidence="2">The sequence shown here is derived from an EMBL/GenBank/DDBJ whole genome shotgun (WGS) entry which is preliminary data.</text>
</comment>
<organism evidence="2 3">
    <name type="scientific">Aurantiacibacter luteus</name>
    <dbReference type="NCBI Taxonomy" id="1581420"/>
    <lineage>
        <taxon>Bacteria</taxon>
        <taxon>Pseudomonadati</taxon>
        <taxon>Pseudomonadota</taxon>
        <taxon>Alphaproteobacteria</taxon>
        <taxon>Sphingomonadales</taxon>
        <taxon>Erythrobacteraceae</taxon>
        <taxon>Aurantiacibacter</taxon>
    </lineage>
</organism>
<feature type="signal peptide" evidence="1">
    <location>
        <begin position="1"/>
        <end position="26"/>
    </location>
</feature>
<name>A0A0G9MVK7_9SPHN</name>
<dbReference type="PATRIC" id="fig|1581420.6.peg.2330"/>
<keyword evidence="3" id="KW-1185">Reference proteome</keyword>
<evidence type="ECO:0000313" key="3">
    <source>
        <dbReference type="Proteomes" id="UP000053464"/>
    </source>
</evidence>
<proteinExistence type="predicted"/>